<evidence type="ECO:0000313" key="5">
    <source>
        <dbReference type="Proteomes" id="UP001497444"/>
    </source>
</evidence>
<dbReference type="InterPro" id="IPR006721">
    <property type="entry name" value="ATP_synth_F1_esu_mt"/>
</dbReference>
<name>A0ABP0WXJ9_9BRYO</name>
<dbReference type="SUPFAM" id="SSF48690">
    <property type="entry name" value="Epsilon subunit of mitochondrial F1F0-ATP synthase"/>
    <property type="match status" value="1"/>
</dbReference>
<keyword evidence="3" id="KW-0812">Transmembrane</keyword>
<dbReference type="Pfam" id="PF04627">
    <property type="entry name" value="ATP-synt_Eps"/>
    <property type="match status" value="1"/>
</dbReference>
<organism evidence="4 5">
    <name type="scientific">Sphagnum jensenii</name>
    <dbReference type="NCBI Taxonomy" id="128206"/>
    <lineage>
        <taxon>Eukaryota</taxon>
        <taxon>Viridiplantae</taxon>
        <taxon>Streptophyta</taxon>
        <taxon>Embryophyta</taxon>
        <taxon>Bryophyta</taxon>
        <taxon>Sphagnophytina</taxon>
        <taxon>Sphagnopsida</taxon>
        <taxon>Sphagnales</taxon>
        <taxon>Sphagnaceae</taxon>
        <taxon>Sphagnum</taxon>
    </lineage>
</organism>
<keyword evidence="3" id="KW-1133">Transmembrane helix</keyword>
<dbReference type="PANTHER" id="PTHR12448">
    <property type="entry name" value="ATP SYNTHASE EPSILON CHAIN, MITOCHONDRIAL"/>
    <property type="match status" value="1"/>
</dbReference>
<dbReference type="Gene3D" id="1.10.1620.20">
    <property type="entry name" value="ATP synthase, F1 complex, epsilon subunit superfamily, mitochondrial"/>
    <property type="match status" value="1"/>
</dbReference>
<evidence type="ECO:0000256" key="3">
    <source>
        <dbReference type="SAM" id="Phobius"/>
    </source>
</evidence>
<dbReference type="Proteomes" id="UP001497444">
    <property type="component" value="Chromosome 4"/>
</dbReference>
<protein>
    <recommendedName>
        <fullName evidence="6">ATP synthase subunit epsilon, mitochondrial</fullName>
    </recommendedName>
</protein>
<dbReference type="EMBL" id="OZ020099">
    <property type="protein sequence ID" value="CAK9271599.1"/>
    <property type="molecule type" value="Genomic_DNA"/>
</dbReference>
<evidence type="ECO:0000256" key="2">
    <source>
        <dbReference type="SAM" id="MobiDB-lite"/>
    </source>
</evidence>
<feature type="compositionally biased region" description="Gly residues" evidence="2">
    <location>
        <begin position="64"/>
        <end position="76"/>
    </location>
</feature>
<dbReference type="InterPro" id="IPR036742">
    <property type="entry name" value="ATP_synth_F1_esu_sf_mt"/>
</dbReference>
<dbReference type="CDD" id="cd12153">
    <property type="entry name" value="F1-ATPase_epsilon"/>
    <property type="match status" value="1"/>
</dbReference>
<dbReference type="PANTHER" id="PTHR12448:SF0">
    <property type="entry name" value="ATP SYNTHASE SUBUNIT EPSILON, MITOCHONDRIAL"/>
    <property type="match status" value="1"/>
</dbReference>
<keyword evidence="5" id="KW-1185">Reference proteome</keyword>
<feature type="transmembrane region" description="Helical" evidence="3">
    <location>
        <begin position="6"/>
        <end position="24"/>
    </location>
</feature>
<feature type="region of interest" description="Disordered" evidence="2">
    <location>
        <begin position="55"/>
        <end position="76"/>
    </location>
</feature>
<evidence type="ECO:0000256" key="1">
    <source>
        <dbReference type="ARBA" id="ARBA00009502"/>
    </source>
</evidence>
<gene>
    <name evidence="4" type="ORF">CSSPJE1EN1_LOCUS17077</name>
</gene>
<reference evidence="4" key="1">
    <citation type="submission" date="2024-02" db="EMBL/GenBank/DDBJ databases">
        <authorList>
            <consortium name="ELIXIR-Norway"/>
            <consortium name="Elixir Norway"/>
        </authorList>
    </citation>
    <scope>NUCLEOTIDE SEQUENCE</scope>
</reference>
<evidence type="ECO:0008006" key="6">
    <source>
        <dbReference type="Google" id="ProtNLM"/>
    </source>
</evidence>
<accession>A0ABP0WXJ9</accession>
<sequence>MSMPYWRAAGMTYVGYANACAVLVRKCMKEPFKSQTATRERVHFKLSQWLDGVPQQPIVRTSDDGGGGGGGGVGKK</sequence>
<proteinExistence type="inferred from homology"/>
<evidence type="ECO:0000313" key="4">
    <source>
        <dbReference type="EMBL" id="CAK9271599.1"/>
    </source>
</evidence>
<comment type="similarity">
    <text evidence="1">Belongs to the eukaryotic ATPase epsilon family.</text>
</comment>
<keyword evidence="3" id="KW-0472">Membrane</keyword>